<evidence type="ECO:0000256" key="9">
    <source>
        <dbReference type="SAM" id="Phobius"/>
    </source>
</evidence>
<name>A0A183JKZ5_9TREM</name>
<keyword evidence="12" id="KW-1185">Reference proteome</keyword>
<gene>
    <name evidence="11" type="ORF">SCUD_LOCUS3376</name>
</gene>
<keyword evidence="7 9" id="KW-1133">Transmembrane helix</keyword>
<proteinExistence type="predicted"/>
<dbReference type="Proteomes" id="UP000279833">
    <property type="component" value="Unassembled WGS sequence"/>
</dbReference>
<evidence type="ECO:0000256" key="5">
    <source>
        <dbReference type="ARBA" id="ARBA00022741"/>
    </source>
</evidence>
<comment type="subcellular location">
    <subcellularLocation>
        <location evidence="1">Endomembrane system</location>
        <topology evidence="1">Multi-pass membrane protein</topology>
    </subcellularLocation>
</comment>
<evidence type="ECO:0000256" key="8">
    <source>
        <dbReference type="ARBA" id="ARBA00023136"/>
    </source>
</evidence>
<evidence type="ECO:0000256" key="6">
    <source>
        <dbReference type="ARBA" id="ARBA00022840"/>
    </source>
</evidence>
<accession>A0A183JKZ5</accession>
<keyword evidence="5" id="KW-0547">Nucleotide-binding</keyword>
<feature type="transmembrane region" description="Helical" evidence="9">
    <location>
        <begin position="96"/>
        <end position="116"/>
    </location>
</feature>
<dbReference type="GO" id="GO:0005524">
    <property type="term" value="F:ATP binding"/>
    <property type="evidence" value="ECO:0007669"/>
    <property type="project" value="UniProtKB-KW"/>
</dbReference>
<dbReference type="PANTHER" id="PTHR24223:SF443">
    <property type="entry name" value="MULTIDRUG-RESISTANCE LIKE PROTEIN 1, ISOFORM I"/>
    <property type="match status" value="1"/>
</dbReference>
<sequence length="257" mass="29105">MKEIDHKSPIDDQSNNHLIKGKTVTTNDELNKSIEINQINPIMMKSSSSSSSSSLSSSYPCHCFSIICIHKMKFSLLYALLKTYGKTLLWSAFLKFLYDILVFVNPLLLKLLLNFLQNTQSEPIWHGYLYAIAIFIDTSVQSLILQSYFHIVFKLGMNIKTAITAAVYRKSLRLSNKARYQSTTGQIMNLMSSDAQQFVQLMPFINILWSGPFQITIAMVFLWRELGPSVLAGVGVLLLLLPLNVLVARRSKIFQVS</sequence>
<feature type="transmembrane region" description="Helical" evidence="9">
    <location>
        <begin position="198"/>
        <end position="223"/>
    </location>
</feature>
<evidence type="ECO:0000256" key="3">
    <source>
        <dbReference type="ARBA" id="ARBA00022692"/>
    </source>
</evidence>
<dbReference type="STRING" id="6186.A0A183JKZ5"/>
<dbReference type="EMBL" id="UZAK01003793">
    <property type="protein sequence ID" value="VDO81420.1"/>
    <property type="molecule type" value="Genomic_DNA"/>
</dbReference>
<keyword evidence="4" id="KW-0677">Repeat</keyword>
<dbReference type="Pfam" id="PF00664">
    <property type="entry name" value="ABC_membrane"/>
    <property type="match status" value="1"/>
</dbReference>
<dbReference type="GO" id="GO:0012505">
    <property type="term" value="C:endomembrane system"/>
    <property type="evidence" value="ECO:0007669"/>
    <property type="project" value="UniProtKB-SubCell"/>
</dbReference>
<evidence type="ECO:0000313" key="13">
    <source>
        <dbReference type="WBParaSite" id="SCUD_0000337601-mRNA-1"/>
    </source>
</evidence>
<dbReference type="AlphaFoldDB" id="A0A183JKZ5"/>
<protein>
    <submittedName>
        <fullName evidence="13">ABC transmembrane type-1 domain-containing protein</fullName>
    </submittedName>
</protein>
<feature type="transmembrane region" description="Helical" evidence="9">
    <location>
        <begin position="229"/>
        <end position="248"/>
    </location>
</feature>
<evidence type="ECO:0000256" key="2">
    <source>
        <dbReference type="ARBA" id="ARBA00022448"/>
    </source>
</evidence>
<evidence type="ECO:0000313" key="11">
    <source>
        <dbReference type="EMBL" id="VDO81420.1"/>
    </source>
</evidence>
<dbReference type="WBParaSite" id="SCUD_0000337601-mRNA-1">
    <property type="protein sequence ID" value="SCUD_0000337601-mRNA-1"/>
    <property type="gene ID" value="SCUD_0000337601"/>
</dbReference>
<dbReference type="SUPFAM" id="SSF90123">
    <property type="entry name" value="ABC transporter transmembrane region"/>
    <property type="match status" value="1"/>
</dbReference>
<dbReference type="InterPro" id="IPR050173">
    <property type="entry name" value="ABC_transporter_C-like"/>
</dbReference>
<dbReference type="PROSITE" id="PS50929">
    <property type="entry name" value="ABC_TM1F"/>
    <property type="match status" value="1"/>
</dbReference>
<dbReference type="PANTHER" id="PTHR24223">
    <property type="entry name" value="ATP-BINDING CASSETTE SUB-FAMILY C"/>
    <property type="match status" value="1"/>
</dbReference>
<feature type="domain" description="ABC transmembrane type-1" evidence="10">
    <location>
        <begin position="89"/>
        <end position="257"/>
    </location>
</feature>
<organism evidence="13">
    <name type="scientific">Schistosoma curassoni</name>
    <dbReference type="NCBI Taxonomy" id="6186"/>
    <lineage>
        <taxon>Eukaryota</taxon>
        <taxon>Metazoa</taxon>
        <taxon>Spiralia</taxon>
        <taxon>Lophotrochozoa</taxon>
        <taxon>Platyhelminthes</taxon>
        <taxon>Trematoda</taxon>
        <taxon>Digenea</taxon>
        <taxon>Strigeidida</taxon>
        <taxon>Schistosomatoidea</taxon>
        <taxon>Schistosomatidae</taxon>
        <taxon>Schistosoma</taxon>
    </lineage>
</organism>
<evidence type="ECO:0000256" key="4">
    <source>
        <dbReference type="ARBA" id="ARBA00022737"/>
    </source>
</evidence>
<dbReference type="InterPro" id="IPR036640">
    <property type="entry name" value="ABC1_TM_sf"/>
</dbReference>
<keyword evidence="2" id="KW-0813">Transport</keyword>
<dbReference type="GO" id="GO:0140359">
    <property type="term" value="F:ABC-type transporter activity"/>
    <property type="evidence" value="ECO:0007669"/>
    <property type="project" value="InterPro"/>
</dbReference>
<keyword evidence="3 9" id="KW-0812">Transmembrane</keyword>
<dbReference type="InterPro" id="IPR011527">
    <property type="entry name" value="ABC1_TM_dom"/>
</dbReference>
<evidence type="ECO:0000259" key="10">
    <source>
        <dbReference type="PROSITE" id="PS50929"/>
    </source>
</evidence>
<feature type="transmembrane region" description="Helical" evidence="9">
    <location>
        <begin position="128"/>
        <end position="151"/>
    </location>
</feature>
<reference evidence="11 12" key="2">
    <citation type="submission" date="2018-11" db="EMBL/GenBank/DDBJ databases">
        <authorList>
            <consortium name="Pathogen Informatics"/>
        </authorList>
    </citation>
    <scope>NUCLEOTIDE SEQUENCE [LARGE SCALE GENOMIC DNA]</scope>
    <source>
        <strain evidence="11">Dakar</strain>
        <strain evidence="12">Dakar, Senegal</strain>
    </source>
</reference>
<dbReference type="Gene3D" id="1.20.1560.10">
    <property type="entry name" value="ABC transporter type 1, transmembrane domain"/>
    <property type="match status" value="1"/>
</dbReference>
<dbReference type="GO" id="GO:0016020">
    <property type="term" value="C:membrane"/>
    <property type="evidence" value="ECO:0007669"/>
    <property type="project" value="InterPro"/>
</dbReference>
<evidence type="ECO:0000256" key="7">
    <source>
        <dbReference type="ARBA" id="ARBA00022989"/>
    </source>
</evidence>
<evidence type="ECO:0000256" key="1">
    <source>
        <dbReference type="ARBA" id="ARBA00004127"/>
    </source>
</evidence>
<keyword evidence="8 9" id="KW-0472">Membrane</keyword>
<evidence type="ECO:0000313" key="12">
    <source>
        <dbReference type="Proteomes" id="UP000279833"/>
    </source>
</evidence>
<keyword evidence="6" id="KW-0067">ATP-binding</keyword>
<reference evidence="13" key="1">
    <citation type="submission" date="2016-06" db="UniProtKB">
        <authorList>
            <consortium name="WormBaseParasite"/>
        </authorList>
    </citation>
    <scope>IDENTIFICATION</scope>
</reference>